<name>A0A7W9L8Y4_9ACTN</name>
<accession>A0A7W9L8Y4</accession>
<keyword evidence="2" id="KW-0813">Transport</keyword>
<sequence length="434" mass="45991">MSHNSGLSRRDLLKWTGVSGLAAMATACGAGGTTTGSGTGGAKALSVLVEAGGKAELTKIAEAFTRKTGAKVTFIELPYDGLFNRLSGELSSGALSFDVAALDAIWLTAFAGAVRPLTELFTADVKADLFPALVTEAQVGGTFVGMPVWTNAEILFYRKDLFEDAGEQAAFKKKYGYELAPPTTWDQFNDAATFFTRDGKLSGTDVKGAVETEWLAHVLQAGSPGVVLDASGQVIIDNEQHLKALTFYSDLNNKLKVSPPGAEQLDWAGAQNLFNQGKTAMTRFWAHAFPLIPKDSPVHGKVGAAPMIGGAAGVAGIPGPWYLSVPKATKQADLATEFVKFAYDNNAMAIESSLGLAARKSAFEQYADKPGYEHFKPLLETLNATATKPRPATPKWQQIVDTVLIPTLQKSLTPGADYAALLAAAKEKVQSLAQ</sequence>
<reference evidence="4 5" key="1">
    <citation type="submission" date="2020-08" db="EMBL/GenBank/DDBJ databases">
        <title>Sequencing the genomes of 1000 actinobacteria strains.</title>
        <authorList>
            <person name="Klenk H.-P."/>
        </authorList>
    </citation>
    <scope>NUCLEOTIDE SEQUENCE [LARGE SCALE GENOMIC DNA]</scope>
    <source>
        <strain evidence="4 5">DSM 45507</strain>
    </source>
</reference>
<dbReference type="InterPro" id="IPR006311">
    <property type="entry name" value="TAT_signal"/>
</dbReference>
<comment type="caution">
    <text evidence="4">The sequence shown here is derived from an EMBL/GenBank/DDBJ whole genome shotgun (WGS) entry which is preliminary data.</text>
</comment>
<dbReference type="Gene3D" id="3.40.190.10">
    <property type="entry name" value="Periplasmic binding protein-like II"/>
    <property type="match status" value="2"/>
</dbReference>
<dbReference type="SUPFAM" id="SSF53850">
    <property type="entry name" value="Periplasmic binding protein-like II"/>
    <property type="match status" value="1"/>
</dbReference>
<evidence type="ECO:0000256" key="3">
    <source>
        <dbReference type="ARBA" id="ARBA00022729"/>
    </source>
</evidence>
<dbReference type="InterPro" id="IPR006059">
    <property type="entry name" value="SBP"/>
</dbReference>
<dbReference type="CDD" id="cd13585">
    <property type="entry name" value="PBP2_TMBP_like"/>
    <property type="match status" value="1"/>
</dbReference>
<dbReference type="Proteomes" id="UP000579153">
    <property type="component" value="Unassembled WGS sequence"/>
</dbReference>
<proteinExistence type="inferred from homology"/>
<dbReference type="RefSeq" id="WP_185068768.1">
    <property type="nucleotide sequence ID" value="NZ_JACHMB010000001.1"/>
</dbReference>
<gene>
    <name evidence="4" type="ORF">HD596_001760</name>
</gene>
<dbReference type="PANTHER" id="PTHR43649">
    <property type="entry name" value="ARABINOSE-BINDING PROTEIN-RELATED"/>
    <property type="match status" value="1"/>
</dbReference>
<evidence type="ECO:0000313" key="4">
    <source>
        <dbReference type="EMBL" id="MBB5775004.1"/>
    </source>
</evidence>
<evidence type="ECO:0000256" key="1">
    <source>
        <dbReference type="ARBA" id="ARBA00008520"/>
    </source>
</evidence>
<dbReference type="Pfam" id="PF01547">
    <property type="entry name" value="SBP_bac_1"/>
    <property type="match status" value="1"/>
</dbReference>
<protein>
    <submittedName>
        <fullName evidence="4">ABC-type glycerol-3-phosphate transport system substrate-binding protein</fullName>
    </submittedName>
</protein>
<evidence type="ECO:0000256" key="2">
    <source>
        <dbReference type="ARBA" id="ARBA00022448"/>
    </source>
</evidence>
<dbReference type="PANTHER" id="PTHR43649:SF34">
    <property type="entry name" value="ABC TRANSPORTER PERIPLASMIC-BINDING PROTEIN YCJN-RELATED"/>
    <property type="match status" value="1"/>
</dbReference>
<dbReference type="PROSITE" id="PS51318">
    <property type="entry name" value="TAT"/>
    <property type="match status" value="1"/>
</dbReference>
<evidence type="ECO:0000313" key="5">
    <source>
        <dbReference type="Proteomes" id="UP000579153"/>
    </source>
</evidence>
<comment type="similarity">
    <text evidence="1">Belongs to the bacterial solute-binding protein 1 family.</text>
</comment>
<dbReference type="EMBL" id="JACHMB010000001">
    <property type="protein sequence ID" value="MBB5775004.1"/>
    <property type="molecule type" value="Genomic_DNA"/>
</dbReference>
<dbReference type="InterPro" id="IPR050490">
    <property type="entry name" value="Bact_solute-bd_prot1"/>
</dbReference>
<dbReference type="AlphaFoldDB" id="A0A7W9L8Y4"/>
<organism evidence="4 5">
    <name type="scientific">Nonomuraea jabiensis</name>
    <dbReference type="NCBI Taxonomy" id="882448"/>
    <lineage>
        <taxon>Bacteria</taxon>
        <taxon>Bacillati</taxon>
        <taxon>Actinomycetota</taxon>
        <taxon>Actinomycetes</taxon>
        <taxon>Streptosporangiales</taxon>
        <taxon>Streptosporangiaceae</taxon>
        <taxon>Nonomuraea</taxon>
    </lineage>
</organism>
<keyword evidence="3" id="KW-0732">Signal</keyword>
<keyword evidence="5" id="KW-1185">Reference proteome</keyword>